<gene>
    <name evidence="1" type="ORF">JTE90_018088</name>
</gene>
<dbReference type="AlphaFoldDB" id="A0AAV6UEY2"/>
<keyword evidence="2" id="KW-1185">Reference proteome</keyword>
<accession>A0AAV6UEY2</accession>
<comment type="caution">
    <text evidence="1">The sequence shown here is derived from an EMBL/GenBank/DDBJ whole genome shotgun (WGS) entry which is preliminary data.</text>
</comment>
<sequence>MVQGVGRLLKEHDNFDILKHPSRVLNGDETSFSMCPKTGKVIAPKGWENVYQLQQGNDKETITDTSDNHDDEIKKKRECCTVCDIVLESDEEEYD</sequence>
<name>A0AAV6UEY2_9ARAC</name>
<organism evidence="1 2">
    <name type="scientific">Oedothorax gibbosus</name>
    <dbReference type="NCBI Taxonomy" id="931172"/>
    <lineage>
        <taxon>Eukaryota</taxon>
        <taxon>Metazoa</taxon>
        <taxon>Ecdysozoa</taxon>
        <taxon>Arthropoda</taxon>
        <taxon>Chelicerata</taxon>
        <taxon>Arachnida</taxon>
        <taxon>Araneae</taxon>
        <taxon>Araneomorphae</taxon>
        <taxon>Entelegynae</taxon>
        <taxon>Araneoidea</taxon>
        <taxon>Linyphiidae</taxon>
        <taxon>Erigoninae</taxon>
        <taxon>Oedothorax</taxon>
    </lineage>
</organism>
<evidence type="ECO:0000313" key="2">
    <source>
        <dbReference type="Proteomes" id="UP000827092"/>
    </source>
</evidence>
<dbReference type="EMBL" id="JAFNEN010000434">
    <property type="protein sequence ID" value="KAG8183042.1"/>
    <property type="molecule type" value="Genomic_DNA"/>
</dbReference>
<reference evidence="1 2" key="1">
    <citation type="journal article" date="2022" name="Nat. Ecol. Evol.">
        <title>A masculinizing supergene underlies an exaggerated male reproductive morph in a spider.</title>
        <authorList>
            <person name="Hendrickx F."/>
            <person name="De Corte Z."/>
            <person name="Sonet G."/>
            <person name="Van Belleghem S.M."/>
            <person name="Kostlbacher S."/>
            <person name="Vangestel C."/>
        </authorList>
    </citation>
    <scope>NUCLEOTIDE SEQUENCE [LARGE SCALE GENOMIC DNA]</scope>
    <source>
        <strain evidence="1">W744_W776</strain>
    </source>
</reference>
<dbReference type="Proteomes" id="UP000827092">
    <property type="component" value="Unassembled WGS sequence"/>
</dbReference>
<evidence type="ECO:0000313" key="1">
    <source>
        <dbReference type="EMBL" id="KAG8183042.1"/>
    </source>
</evidence>
<proteinExistence type="predicted"/>
<protein>
    <submittedName>
        <fullName evidence="1">Uncharacterized protein</fullName>
    </submittedName>
</protein>